<evidence type="ECO:0000313" key="2">
    <source>
        <dbReference type="EMBL" id="MBG6121996.1"/>
    </source>
</evidence>
<dbReference type="RefSeq" id="WP_196824460.1">
    <property type="nucleotide sequence ID" value="NZ_CP046980.1"/>
</dbReference>
<dbReference type="Gene3D" id="3.40.50.10210">
    <property type="match status" value="1"/>
</dbReference>
<gene>
    <name evidence="2" type="ORF">IW254_000965</name>
</gene>
<dbReference type="PANTHER" id="PTHR43463:SF1">
    <property type="entry name" value="NICOTINATE-NUCLEOTIDE--DIMETHYLBENZIMIDAZOLE PHOSPHORIBOSYLTRANSFERASE"/>
    <property type="match status" value="1"/>
</dbReference>
<feature type="compositionally biased region" description="Acidic residues" evidence="1">
    <location>
        <begin position="347"/>
        <end position="359"/>
    </location>
</feature>
<dbReference type="Pfam" id="PF02277">
    <property type="entry name" value="DBI_PRT"/>
    <property type="match status" value="1"/>
</dbReference>
<feature type="region of interest" description="Disordered" evidence="1">
    <location>
        <begin position="337"/>
        <end position="359"/>
    </location>
</feature>
<dbReference type="CDD" id="cd02439">
    <property type="entry name" value="DMB-PRT_CobT"/>
    <property type="match status" value="1"/>
</dbReference>
<dbReference type="InterPro" id="IPR003200">
    <property type="entry name" value="Nict_dMeBzImd_PRibTrfase"/>
</dbReference>
<feature type="compositionally biased region" description="Basic and acidic residues" evidence="1">
    <location>
        <begin position="337"/>
        <end position="346"/>
    </location>
</feature>
<dbReference type="Proteomes" id="UP000658613">
    <property type="component" value="Unassembled WGS sequence"/>
</dbReference>
<dbReference type="GO" id="GO:0008939">
    <property type="term" value="F:nicotinate-nucleotide-dimethylbenzimidazole phosphoribosyltransferase activity"/>
    <property type="evidence" value="ECO:0007669"/>
    <property type="project" value="UniProtKB-EC"/>
</dbReference>
<keyword evidence="2" id="KW-0328">Glycosyltransferase</keyword>
<protein>
    <submittedName>
        <fullName evidence="2">Nicotinate-nucleotide--dimethylbenzimidazole phosphoribosyltransferase</fullName>
        <ecNumber evidence="2">2.4.2.21</ecNumber>
    </submittedName>
</protein>
<evidence type="ECO:0000256" key="1">
    <source>
        <dbReference type="SAM" id="MobiDB-lite"/>
    </source>
</evidence>
<dbReference type="EMBL" id="JADOUE010000001">
    <property type="protein sequence ID" value="MBG6121996.1"/>
    <property type="molecule type" value="Genomic_DNA"/>
</dbReference>
<organism evidence="2 3">
    <name type="scientific">Corynebacterium aquatimens</name>
    <dbReference type="NCBI Taxonomy" id="1190508"/>
    <lineage>
        <taxon>Bacteria</taxon>
        <taxon>Bacillati</taxon>
        <taxon>Actinomycetota</taxon>
        <taxon>Actinomycetes</taxon>
        <taxon>Mycobacteriales</taxon>
        <taxon>Corynebacteriaceae</taxon>
        <taxon>Corynebacterium</taxon>
    </lineage>
</organism>
<keyword evidence="2" id="KW-0808">Transferase</keyword>
<keyword evidence="3" id="KW-1185">Reference proteome</keyword>
<proteinExistence type="predicted"/>
<dbReference type="AlphaFoldDB" id="A0A931GW18"/>
<sequence>MIEFPPVPAPDVTAEARLKESLVSNPRAMSYGRLAQVAAWLAGCQGTHIPQRLARPRTIVFAGDHGIASRGVSAFTPEASVLQAEEMEAGSAPVNTAARIAGSSVRLVDVSLNREPEDTQDKISLATRPFDVDNAMDDADFLRAAQLGVRIADQEIDSGADFFIIGDLGVGNTTVAAAVMATFAYTEPVKIVGRGSGINDEVWKVKVAAVRDAMFRVRDVRNDLEAVLTAISSPDFVAAAAFMAQAAVRSTPMLIDGAFTAVAAYIAERLAPGAKQWMMAGQLSPEPCHAIAVQALDLTPLAALDITTGQGVGALTVFPAITATIDLIADEMRVQEAHEAEGHAEVSGDEPGWEVDDAT</sequence>
<reference evidence="2" key="1">
    <citation type="submission" date="2020-11" db="EMBL/GenBank/DDBJ databases">
        <title>Sequencing the genomes of 1000 actinobacteria strains.</title>
        <authorList>
            <person name="Klenk H.-P."/>
        </authorList>
    </citation>
    <scope>NUCLEOTIDE SEQUENCE</scope>
    <source>
        <strain evidence="2">DSM 45632</strain>
    </source>
</reference>
<comment type="caution">
    <text evidence="2">The sequence shown here is derived from an EMBL/GenBank/DDBJ whole genome shotgun (WGS) entry which is preliminary data.</text>
</comment>
<dbReference type="InterPro" id="IPR036087">
    <property type="entry name" value="Nict_dMeBzImd_PRibTrfase_sf"/>
</dbReference>
<dbReference type="EC" id="2.4.2.21" evidence="2"/>
<evidence type="ECO:0000313" key="3">
    <source>
        <dbReference type="Proteomes" id="UP000658613"/>
    </source>
</evidence>
<name>A0A931GW18_9CORY</name>
<dbReference type="SUPFAM" id="SSF52733">
    <property type="entry name" value="Nicotinate mononucleotide:5,6-dimethylbenzimidazole phosphoribosyltransferase (CobT)"/>
    <property type="match status" value="1"/>
</dbReference>
<accession>A0A931GW18</accession>
<dbReference type="PANTHER" id="PTHR43463">
    <property type="entry name" value="NICOTINATE-NUCLEOTIDE--DIMETHYLBENZIMIDAZOLE PHOSPHORIBOSYLTRANSFERASE"/>
    <property type="match status" value="1"/>
</dbReference>